<dbReference type="InterPro" id="IPR028098">
    <property type="entry name" value="Glyco_trans_4-like_N"/>
</dbReference>
<evidence type="ECO:0000313" key="4">
    <source>
        <dbReference type="Proteomes" id="UP000217289"/>
    </source>
</evidence>
<evidence type="ECO:0000313" key="3">
    <source>
        <dbReference type="EMBL" id="ATB34261.1"/>
    </source>
</evidence>
<dbReference type="GO" id="GO:0016757">
    <property type="term" value="F:glycosyltransferase activity"/>
    <property type="evidence" value="ECO:0007669"/>
    <property type="project" value="InterPro"/>
</dbReference>
<proteinExistence type="predicted"/>
<organism evidence="3 4">
    <name type="scientific">Melittangium boletus DSM 14713</name>
    <dbReference type="NCBI Taxonomy" id="1294270"/>
    <lineage>
        <taxon>Bacteria</taxon>
        <taxon>Pseudomonadati</taxon>
        <taxon>Myxococcota</taxon>
        <taxon>Myxococcia</taxon>
        <taxon>Myxococcales</taxon>
        <taxon>Cystobacterineae</taxon>
        <taxon>Archangiaceae</taxon>
        <taxon>Melittangium</taxon>
    </lineage>
</organism>
<dbReference type="CDD" id="cd03801">
    <property type="entry name" value="GT4_PimA-like"/>
    <property type="match status" value="1"/>
</dbReference>
<dbReference type="InterPro" id="IPR001296">
    <property type="entry name" value="Glyco_trans_1"/>
</dbReference>
<keyword evidence="4" id="KW-1185">Reference proteome</keyword>
<dbReference type="AlphaFoldDB" id="A0A250ISY3"/>
<dbReference type="Pfam" id="PF13439">
    <property type="entry name" value="Glyco_transf_4"/>
    <property type="match status" value="1"/>
</dbReference>
<dbReference type="KEGG" id="mbd:MEBOL_007762"/>
<dbReference type="Gene3D" id="3.40.50.2000">
    <property type="entry name" value="Glycogen Phosphorylase B"/>
    <property type="match status" value="2"/>
</dbReference>
<reference evidence="3 4" key="1">
    <citation type="submission" date="2017-06" db="EMBL/GenBank/DDBJ databases">
        <authorList>
            <person name="Kim H.J."/>
            <person name="Triplett B.A."/>
        </authorList>
    </citation>
    <scope>NUCLEOTIDE SEQUENCE [LARGE SCALE GENOMIC DNA]</scope>
    <source>
        <strain evidence="3 4">DSM 14713</strain>
    </source>
</reference>
<evidence type="ECO:0000259" key="2">
    <source>
        <dbReference type="Pfam" id="PF13439"/>
    </source>
</evidence>
<dbReference type="SUPFAM" id="SSF53756">
    <property type="entry name" value="UDP-Glycosyltransferase/glycogen phosphorylase"/>
    <property type="match status" value="1"/>
</dbReference>
<dbReference type="Pfam" id="PF00534">
    <property type="entry name" value="Glycos_transf_1"/>
    <property type="match status" value="1"/>
</dbReference>
<feature type="domain" description="Glycosyltransferase subfamily 4-like N-terminal" evidence="2">
    <location>
        <begin position="14"/>
        <end position="157"/>
    </location>
</feature>
<name>A0A250ISY3_9BACT</name>
<dbReference type="PANTHER" id="PTHR12526">
    <property type="entry name" value="GLYCOSYLTRANSFERASE"/>
    <property type="match status" value="1"/>
</dbReference>
<sequence>MRVLLVGDYPPPHGGVAVHVQQLHASLRERGVETMVLDIGKGGRPAPDVIPVRTPAQYGRKLAGFLHEGWTVHVHTSGNNPKSWMLAATAAVHAPRSPRVITLHSGLLPDYLAHSLSRRVFARMALAGYSRVVAVSGAVREALVRCGVPPEKILVYPAFCGSQVRPGEATPAIQEARARRKTLLAMAHHPSPVYGRALMFRALRRIADERPGVGLAVFGPGTRSEEFMRDARESGVEALLENLWELEHAQALALMARSDAFIRPTTHDGDAISVREALTLGVPCVASDVCVRPQGTYTFRAGDAVDLAAQVHHALEAGPTQGVSPDAGPVLMKLYEDLTQSTILGGEIDAAR</sequence>
<feature type="domain" description="Glycosyl transferase family 1" evidence="1">
    <location>
        <begin position="179"/>
        <end position="291"/>
    </location>
</feature>
<accession>A0A250ISY3</accession>
<dbReference type="OrthoDB" id="179766at2"/>
<dbReference type="EMBL" id="CP022163">
    <property type="protein sequence ID" value="ATB34261.1"/>
    <property type="molecule type" value="Genomic_DNA"/>
</dbReference>
<dbReference type="Proteomes" id="UP000217289">
    <property type="component" value="Chromosome"/>
</dbReference>
<dbReference type="RefSeq" id="WP_095982191.1">
    <property type="nucleotide sequence ID" value="NZ_CP022163.1"/>
</dbReference>
<protein>
    <submittedName>
        <fullName evidence="3">Glycosyl transferase family 1</fullName>
    </submittedName>
</protein>
<evidence type="ECO:0000259" key="1">
    <source>
        <dbReference type="Pfam" id="PF00534"/>
    </source>
</evidence>
<gene>
    <name evidence="3" type="ORF">MEBOL_007762</name>
</gene>
<keyword evidence="3" id="KW-0808">Transferase</keyword>